<feature type="compositionally biased region" description="Acidic residues" evidence="1">
    <location>
        <begin position="147"/>
        <end position="156"/>
    </location>
</feature>
<keyword evidence="4" id="KW-1185">Reference proteome</keyword>
<keyword evidence="2" id="KW-0472">Membrane</keyword>
<reference evidence="3 4" key="1">
    <citation type="submission" date="2013-10" db="EMBL/GenBank/DDBJ databases">
        <authorList>
            <consortium name="International Citrus Genome Consortium"/>
            <person name="Jenkins J."/>
            <person name="Schmutz J."/>
            <person name="Prochnik S."/>
            <person name="Rokhsar D."/>
            <person name="Gmitter F."/>
            <person name="Ollitrault P."/>
            <person name="Machado M."/>
            <person name="Talon M."/>
            <person name="Wincker P."/>
            <person name="Jaillon O."/>
            <person name="Morgante M."/>
        </authorList>
    </citation>
    <scope>NUCLEOTIDE SEQUENCE</scope>
    <source>
        <strain evidence="4">cv. Clemenules</strain>
    </source>
</reference>
<name>V4SFG4_CITCL</name>
<evidence type="ECO:0000256" key="1">
    <source>
        <dbReference type="SAM" id="MobiDB-lite"/>
    </source>
</evidence>
<feature type="transmembrane region" description="Helical" evidence="2">
    <location>
        <begin position="167"/>
        <end position="189"/>
    </location>
</feature>
<sequence>MLNFEGNGSPLDYKPKWLMHATLLSLLQYVTISFNYHSQNLTKPKTLIFTMHAKTDSEGTSINDATWPPRSPPRRPIYYVQSPSHPDVEKMSYGSSPTGSPAHHYYHCSPIHHSRESSTSRFSASLKNPRGVSAWRHVQLDHKDGDGDGDDEEMDGRDEGSGRNVRLYVCIGFFFVLLFTVFCLILWGASKPYKPKIIVKNIVFENFNVQAGSDESGVPTDMLSLNSTVKILYRNPATFFAVHVTSTPLELHYFQLKLASGQVNSYAKSKVKSVILGLNFSGLKFQKRFGHGKASNAIANWAAFYLNACEKDSTLEKCIIVAFLGSVIWVHSTQLGLYHFGFKLL</sequence>
<dbReference type="KEGG" id="cic:CICLE_v10028720mg"/>
<protein>
    <recommendedName>
        <fullName evidence="5">Late embryogenesis abundant protein LEA-2 subgroup domain-containing protein</fullName>
    </recommendedName>
</protein>
<evidence type="ECO:0000313" key="3">
    <source>
        <dbReference type="EMBL" id="ESR35731.1"/>
    </source>
</evidence>
<evidence type="ECO:0008006" key="5">
    <source>
        <dbReference type="Google" id="ProtNLM"/>
    </source>
</evidence>
<proteinExistence type="predicted"/>
<keyword evidence="2" id="KW-0812">Transmembrane</keyword>
<evidence type="ECO:0000313" key="4">
    <source>
        <dbReference type="Proteomes" id="UP000030687"/>
    </source>
</evidence>
<feature type="region of interest" description="Disordered" evidence="1">
    <location>
        <begin position="138"/>
        <end position="160"/>
    </location>
</feature>
<organism evidence="3 4">
    <name type="scientific">Citrus clementina</name>
    <name type="common">Clementine</name>
    <name type="synonym">Citrus deliciosa x Citrus sinensis</name>
    <dbReference type="NCBI Taxonomy" id="85681"/>
    <lineage>
        <taxon>Eukaryota</taxon>
        <taxon>Viridiplantae</taxon>
        <taxon>Streptophyta</taxon>
        <taxon>Embryophyta</taxon>
        <taxon>Tracheophyta</taxon>
        <taxon>Spermatophyta</taxon>
        <taxon>Magnoliopsida</taxon>
        <taxon>eudicotyledons</taxon>
        <taxon>Gunneridae</taxon>
        <taxon>Pentapetalae</taxon>
        <taxon>rosids</taxon>
        <taxon>malvids</taxon>
        <taxon>Sapindales</taxon>
        <taxon>Rutaceae</taxon>
        <taxon>Aurantioideae</taxon>
        <taxon>Citrus</taxon>
    </lineage>
</organism>
<feature type="transmembrane region" description="Helical" evidence="2">
    <location>
        <begin position="17"/>
        <end position="36"/>
    </location>
</feature>
<accession>V4SFG4</accession>
<dbReference type="EMBL" id="KI536978">
    <property type="protein sequence ID" value="ESR35731.1"/>
    <property type="molecule type" value="Genomic_DNA"/>
</dbReference>
<dbReference type="Gramene" id="ESR35731">
    <property type="protein sequence ID" value="ESR35731"/>
    <property type="gene ID" value="CICLE_v10028720mg"/>
</dbReference>
<evidence type="ECO:0000256" key="2">
    <source>
        <dbReference type="SAM" id="Phobius"/>
    </source>
</evidence>
<dbReference type="AlphaFoldDB" id="V4SFG4"/>
<gene>
    <name evidence="3" type="ORF">CICLE_v10028720mg</name>
</gene>
<keyword evidence="2" id="KW-1133">Transmembrane helix</keyword>
<dbReference type="Proteomes" id="UP000030687">
    <property type="component" value="Unassembled WGS sequence"/>
</dbReference>